<organism evidence="8 9">
    <name type="scientific">Capsicum baccatum</name>
    <name type="common">Peruvian pepper</name>
    <dbReference type="NCBI Taxonomy" id="33114"/>
    <lineage>
        <taxon>Eukaryota</taxon>
        <taxon>Viridiplantae</taxon>
        <taxon>Streptophyta</taxon>
        <taxon>Embryophyta</taxon>
        <taxon>Tracheophyta</taxon>
        <taxon>Spermatophyta</taxon>
        <taxon>Magnoliopsida</taxon>
        <taxon>eudicotyledons</taxon>
        <taxon>Gunneridae</taxon>
        <taxon>Pentapetalae</taxon>
        <taxon>asterids</taxon>
        <taxon>lamiids</taxon>
        <taxon>Solanales</taxon>
        <taxon>Solanaceae</taxon>
        <taxon>Solanoideae</taxon>
        <taxon>Capsiceae</taxon>
        <taxon>Capsicum</taxon>
    </lineage>
</organism>
<evidence type="ECO:0000256" key="3">
    <source>
        <dbReference type="ARBA" id="ARBA00022786"/>
    </source>
</evidence>
<sequence>MGVVTVAELKPSISGKRSFRPSSSARHITDWPISDVSSDLTIEVGSASFALHKFPLVSRSGRIRKLLLEAKDTKVSRINLTGLPGGSDAFELAAKFCYGVNVEITISNVALLRCATRFMEMTEDISEKNLEIRTEVFLKDAVFPNISNSISVLHRCETLLPVSEEVNLVSRLINAIANNACKEQLTSGLSKLEYNFPPKPVQCVDSETPSDWWGKSLAVLNLDFFQRVLSAVKTKGLKQDIISKILINYAQNSLQGLFIKDPQLVKGSFLDLDLQKRQRIIVETIAGLLPTQSRKSTVPMAFLSSLLKSSIVASASTSCRSDLERRIGLQLDQAILEDILIPANPHGNNHSPLYDIDSILRIFSFFLNLDEDDEEDNPLRDESEMVYDFDSPGSPKHSSIVKVSKLLDNYLAEVALDPNLTPSKYIALAELLPDHARLVYDGLYRAVDIFLKVHPNIKDSERYRLCKTIDCQKLSQEACSHAAQNERLPVQMAVQVLYFEQIRLRNAMNGGHNQFFGMNNQFPQRSGSGAGSGCISPRDNYASVRRENRELKLEVARMRMRLTDLEKDHVSMKQELVKSHPANKLFKSFTKKLSKLNALFRIRDFKPIGGKANSESRLLFQKRRRHSVS</sequence>
<dbReference type="STRING" id="33114.A0A2G2VZQ8"/>
<dbReference type="Pfam" id="PF00651">
    <property type="entry name" value="BTB"/>
    <property type="match status" value="1"/>
</dbReference>
<dbReference type="Gene3D" id="3.30.710.10">
    <property type="entry name" value="Potassium Channel Kv1.1, Chain A"/>
    <property type="match status" value="1"/>
</dbReference>
<dbReference type="FunFam" id="3.30.710.10:FF:000168">
    <property type="entry name" value="BTB/POZ domain-containing protein At1g03010"/>
    <property type="match status" value="1"/>
</dbReference>
<dbReference type="InterPro" id="IPR043454">
    <property type="entry name" value="NPH3/RPT2-like"/>
</dbReference>
<evidence type="ECO:0000259" key="6">
    <source>
        <dbReference type="PROSITE" id="PS50097"/>
    </source>
</evidence>
<dbReference type="PANTHER" id="PTHR32370">
    <property type="entry name" value="OS12G0117600 PROTEIN"/>
    <property type="match status" value="1"/>
</dbReference>
<dbReference type="EMBL" id="MLFT02000009">
    <property type="protein sequence ID" value="PHT38470.1"/>
    <property type="molecule type" value="Genomic_DNA"/>
</dbReference>
<dbReference type="Pfam" id="PF03000">
    <property type="entry name" value="NPH3"/>
    <property type="match status" value="1"/>
</dbReference>
<feature type="domain" description="BTB" evidence="6">
    <location>
        <begin position="38"/>
        <end position="106"/>
    </location>
</feature>
<reference evidence="9" key="2">
    <citation type="journal article" date="2017" name="J. Anim. Genet.">
        <title>Multiple reference genome sequences of hot pepper reveal the massive evolution of plant disease resistance genes by retroduplication.</title>
        <authorList>
            <person name="Kim S."/>
            <person name="Park J."/>
            <person name="Yeom S.-I."/>
            <person name="Kim Y.-M."/>
            <person name="Seo E."/>
            <person name="Kim K.-T."/>
            <person name="Kim M.-S."/>
            <person name="Lee J.M."/>
            <person name="Cheong K."/>
            <person name="Shin H.-S."/>
            <person name="Kim S.-B."/>
            <person name="Han K."/>
            <person name="Lee J."/>
            <person name="Park M."/>
            <person name="Lee H.-A."/>
            <person name="Lee H.-Y."/>
            <person name="Lee Y."/>
            <person name="Oh S."/>
            <person name="Lee J.H."/>
            <person name="Choi E."/>
            <person name="Choi E."/>
            <person name="Lee S.E."/>
            <person name="Jeon J."/>
            <person name="Kim H."/>
            <person name="Choi G."/>
            <person name="Song H."/>
            <person name="Lee J."/>
            <person name="Lee S.-C."/>
            <person name="Kwon J.-K."/>
            <person name="Lee H.-Y."/>
            <person name="Koo N."/>
            <person name="Hong Y."/>
            <person name="Kim R.W."/>
            <person name="Kang W.-H."/>
            <person name="Huh J.H."/>
            <person name="Kang B.-C."/>
            <person name="Yang T.-J."/>
            <person name="Lee Y.-H."/>
            <person name="Bennetzen J.L."/>
            <person name="Choi D."/>
        </authorList>
    </citation>
    <scope>NUCLEOTIDE SEQUENCE [LARGE SCALE GENOMIC DNA]</scope>
    <source>
        <strain evidence="9">cv. PBC81</strain>
    </source>
</reference>
<keyword evidence="5" id="KW-0175">Coiled coil</keyword>
<dbReference type="SMART" id="SM00225">
    <property type="entry name" value="BTB"/>
    <property type="match status" value="1"/>
</dbReference>
<protein>
    <submittedName>
        <fullName evidence="8">BTB/POZ domain-containing protein SETH6</fullName>
    </submittedName>
</protein>
<comment type="similarity">
    <text evidence="4">Belongs to the NPH3 family.</text>
</comment>
<dbReference type="PROSITE" id="PS50097">
    <property type="entry name" value="BTB"/>
    <property type="match status" value="1"/>
</dbReference>
<accession>A0A2G2VZQ8</accession>
<evidence type="ECO:0000256" key="2">
    <source>
        <dbReference type="ARBA" id="ARBA00022553"/>
    </source>
</evidence>
<dbReference type="SUPFAM" id="SSF54695">
    <property type="entry name" value="POZ domain"/>
    <property type="match status" value="1"/>
</dbReference>
<reference evidence="8 9" key="1">
    <citation type="journal article" date="2017" name="Genome Biol.">
        <title>New reference genome sequences of hot pepper reveal the massive evolution of plant disease-resistance genes by retroduplication.</title>
        <authorList>
            <person name="Kim S."/>
            <person name="Park J."/>
            <person name="Yeom S.I."/>
            <person name="Kim Y.M."/>
            <person name="Seo E."/>
            <person name="Kim K.T."/>
            <person name="Kim M.S."/>
            <person name="Lee J.M."/>
            <person name="Cheong K."/>
            <person name="Shin H.S."/>
            <person name="Kim S.B."/>
            <person name="Han K."/>
            <person name="Lee J."/>
            <person name="Park M."/>
            <person name="Lee H.A."/>
            <person name="Lee H.Y."/>
            <person name="Lee Y."/>
            <person name="Oh S."/>
            <person name="Lee J.H."/>
            <person name="Choi E."/>
            <person name="Choi E."/>
            <person name="Lee S.E."/>
            <person name="Jeon J."/>
            <person name="Kim H."/>
            <person name="Choi G."/>
            <person name="Song H."/>
            <person name="Lee J."/>
            <person name="Lee S.C."/>
            <person name="Kwon J.K."/>
            <person name="Lee H.Y."/>
            <person name="Koo N."/>
            <person name="Hong Y."/>
            <person name="Kim R.W."/>
            <person name="Kang W.H."/>
            <person name="Huh J.H."/>
            <person name="Kang B.C."/>
            <person name="Yang T.J."/>
            <person name="Lee Y.H."/>
            <person name="Bennetzen J.L."/>
            <person name="Choi D."/>
        </authorList>
    </citation>
    <scope>NUCLEOTIDE SEQUENCE [LARGE SCALE GENOMIC DNA]</scope>
    <source>
        <strain evidence="9">cv. PBC81</strain>
    </source>
</reference>
<evidence type="ECO:0000256" key="1">
    <source>
        <dbReference type="ARBA" id="ARBA00004906"/>
    </source>
</evidence>
<comment type="pathway">
    <text evidence="1">Protein modification; protein ubiquitination.</text>
</comment>
<dbReference type="InterPro" id="IPR011333">
    <property type="entry name" value="SKP1/BTB/POZ_sf"/>
</dbReference>
<dbReference type="PROSITE" id="PS51649">
    <property type="entry name" value="NPH3"/>
    <property type="match status" value="1"/>
</dbReference>
<evidence type="ECO:0000256" key="4">
    <source>
        <dbReference type="PROSITE-ProRule" id="PRU00982"/>
    </source>
</evidence>
<feature type="domain" description="NPH3" evidence="7">
    <location>
        <begin position="211"/>
        <end position="503"/>
    </location>
</feature>
<proteinExistence type="inferred from homology"/>
<evidence type="ECO:0000259" key="7">
    <source>
        <dbReference type="PROSITE" id="PS51649"/>
    </source>
</evidence>
<keyword evidence="9" id="KW-1185">Reference proteome</keyword>
<keyword evidence="3" id="KW-0833">Ubl conjugation pathway</keyword>
<dbReference type="Proteomes" id="UP000224567">
    <property type="component" value="Unassembled WGS sequence"/>
</dbReference>
<evidence type="ECO:0000313" key="8">
    <source>
        <dbReference type="EMBL" id="PHT38470.1"/>
    </source>
</evidence>
<feature type="coiled-coil region" evidence="5">
    <location>
        <begin position="541"/>
        <end position="575"/>
    </location>
</feature>
<dbReference type="InterPro" id="IPR000210">
    <property type="entry name" value="BTB/POZ_dom"/>
</dbReference>
<dbReference type="UniPathway" id="UPA00143"/>
<dbReference type="AlphaFoldDB" id="A0A2G2VZQ8"/>
<dbReference type="OrthoDB" id="624345at2759"/>
<dbReference type="InterPro" id="IPR027356">
    <property type="entry name" value="NPH3_dom"/>
</dbReference>
<dbReference type="GO" id="GO:0016567">
    <property type="term" value="P:protein ubiquitination"/>
    <property type="evidence" value="ECO:0007669"/>
    <property type="project" value="UniProtKB-UniPathway"/>
</dbReference>
<name>A0A2G2VZQ8_CAPBA</name>
<evidence type="ECO:0000313" key="9">
    <source>
        <dbReference type="Proteomes" id="UP000224567"/>
    </source>
</evidence>
<keyword evidence="2" id="KW-0597">Phosphoprotein</keyword>
<evidence type="ECO:0000256" key="5">
    <source>
        <dbReference type="SAM" id="Coils"/>
    </source>
</evidence>
<gene>
    <name evidence="8" type="ORF">CQW23_22043</name>
</gene>
<comment type="caution">
    <text evidence="8">The sequence shown here is derived from an EMBL/GenBank/DDBJ whole genome shotgun (WGS) entry which is preliminary data.</text>
</comment>